<dbReference type="eggNOG" id="COG1402">
    <property type="taxonomic scope" value="Bacteria"/>
</dbReference>
<keyword evidence="4" id="KW-0862">Zinc</keyword>
<name>A4A7Z9_9GAMM</name>
<dbReference type="PANTHER" id="PTHR35005:SF1">
    <property type="entry name" value="2-AMINO-5-FORMYLAMINO-6-RIBOSYLAMINOPYRIMIDIN-4(3H)-ONE 5'-MONOPHOSPHATE DEFORMYLASE"/>
    <property type="match status" value="1"/>
</dbReference>
<reference evidence="6 7" key="2">
    <citation type="journal article" date="2009" name="PLoS ONE">
        <title>The photosynthetic apparatus and its regulation in the aerobic gammaproteobacterium Congregibacter litoralis gen. nov., sp. nov.</title>
        <authorList>
            <person name="Spring S."/>
            <person name="Lunsdorf H."/>
            <person name="Fuchs B.M."/>
            <person name="Tindall B.J."/>
        </authorList>
    </citation>
    <scope>NUCLEOTIDE SEQUENCE [LARGE SCALE GENOMIC DNA]</scope>
    <source>
        <strain evidence="6">KT71</strain>
    </source>
</reference>
<keyword evidence="3" id="KW-0378">Hydrolase</keyword>
<dbReference type="EMBL" id="AAOA02000001">
    <property type="protein sequence ID" value="EAQ97794.2"/>
    <property type="molecule type" value="Genomic_DNA"/>
</dbReference>
<evidence type="ECO:0000256" key="1">
    <source>
        <dbReference type="ARBA" id="ARBA00001947"/>
    </source>
</evidence>
<dbReference type="InterPro" id="IPR003785">
    <property type="entry name" value="Creatininase/forma_Hydrolase"/>
</dbReference>
<dbReference type="Proteomes" id="UP000019205">
    <property type="component" value="Chromosome"/>
</dbReference>
<dbReference type="PANTHER" id="PTHR35005">
    <property type="entry name" value="3-DEHYDRO-SCYLLO-INOSOSE HYDROLASE"/>
    <property type="match status" value="1"/>
</dbReference>
<keyword evidence="7" id="KW-1185">Reference proteome</keyword>
<dbReference type="STRING" id="314285.KT71_14529"/>
<proteinExistence type="inferred from homology"/>
<dbReference type="AlphaFoldDB" id="A4A7Z9"/>
<evidence type="ECO:0000256" key="5">
    <source>
        <dbReference type="ARBA" id="ARBA00024029"/>
    </source>
</evidence>
<dbReference type="HOGENOM" id="CLU_055029_1_0_6"/>
<comment type="caution">
    <text evidence="6">The sequence shown here is derived from an EMBL/GenBank/DDBJ whole genome shotgun (WGS) entry which is preliminary data.</text>
</comment>
<reference evidence="6 7" key="1">
    <citation type="journal article" date="2007" name="Proc. Natl. Acad. Sci. U.S.A.">
        <title>Characterization of a marine gammaproteobacterium capable of aerobic anoxygenic photosynthesis.</title>
        <authorList>
            <person name="Fuchs B.M."/>
            <person name="Spring S."/>
            <person name="Teeling H."/>
            <person name="Quast C."/>
            <person name="Wulf J."/>
            <person name="Schattenhofer M."/>
            <person name="Yan S."/>
            <person name="Ferriera S."/>
            <person name="Johnson J."/>
            <person name="Glockner F.O."/>
            <person name="Amann R."/>
        </authorList>
    </citation>
    <scope>NUCLEOTIDE SEQUENCE [LARGE SCALE GENOMIC DNA]</scope>
    <source>
        <strain evidence="6">KT71</strain>
    </source>
</reference>
<dbReference type="GO" id="GO:0016811">
    <property type="term" value="F:hydrolase activity, acting on carbon-nitrogen (but not peptide) bonds, in linear amides"/>
    <property type="evidence" value="ECO:0007669"/>
    <property type="project" value="TreeGrafter"/>
</dbReference>
<sequence length="317" mass="34470">MLREAMGRRCAVTSTADNNRELHMLHRFLISALTGSLACFAAAVHAQDPTQTPADELLAAKLGSERPIAARQSYWLEELTWMEIRDLVASGHTTVIIPTGGIEENGPFLATGKHNVILEGSCPAIASQLRNALCAPIVKFVPEGRIDPPTGAMRFPGTISLSASTYEALLTDIASSLRQSGFTDIVMIGDSGGNQRGMKNVAATLNARFADTPSRFHFIEAFYNPGWEATENYTRDVLGVDETQKDGHHDDIWVTAMMMVTDPTQVRFDERVAAGLASINGVPLTPLRDVVSLGERMIAFRARMTADAIREAIESAR</sequence>
<dbReference type="Pfam" id="PF02633">
    <property type="entry name" value="Creatininase"/>
    <property type="match status" value="1"/>
</dbReference>
<dbReference type="GO" id="GO:0009231">
    <property type="term" value="P:riboflavin biosynthetic process"/>
    <property type="evidence" value="ECO:0007669"/>
    <property type="project" value="TreeGrafter"/>
</dbReference>
<evidence type="ECO:0000313" key="7">
    <source>
        <dbReference type="Proteomes" id="UP000019205"/>
    </source>
</evidence>
<dbReference type="GO" id="GO:0046872">
    <property type="term" value="F:metal ion binding"/>
    <property type="evidence" value="ECO:0007669"/>
    <property type="project" value="UniProtKB-KW"/>
</dbReference>
<keyword evidence="2" id="KW-0479">Metal-binding</keyword>
<comment type="cofactor">
    <cofactor evidence="1">
        <name>Zn(2+)</name>
        <dbReference type="ChEBI" id="CHEBI:29105"/>
    </cofactor>
</comment>
<evidence type="ECO:0000313" key="6">
    <source>
        <dbReference type="EMBL" id="EAQ97794.2"/>
    </source>
</evidence>
<protein>
    <submittedName>
        <fullName evidence="6">Uncharacterized protein, putative amidase</fullName>
    </submittedName>
</protein>
<accession>A4A7Z9</accession>
<dbReference type="Gene3D" id="3.40.50.10310">
    <property type="entry name" value="Creatininase"/>
    <property type="match status" value="1"/>
</dbReference>
<organism evidence="6 7">
    <name type="scientific">Congregibacter litoralis KT71</name>
    <dbReference type="NCBI Taxonomy" id="314285"/>
    <lineage>
        <taxon>Bacteria</taxon>
        <taxon>Pseudomonadati</taxon>
        <taxon>Pseudomonadota</taxon>
        <taxon>Gammaproteobacteria</taxon>
        <taxon>Cellvibrionales</taxon>
        <taxon>Halieaceae</taxon>
        <taxon>Congregibacter</taxon>
    </lineage>
</organism>
<dbReference type="InterPro" id="IPR024087">
    <property type="entry name" value="Creatininase-like_sf"/>
</dbReference>
<dbReference type="SUPFAM" id="SSF102215">
    <property type="entry name" value="Creatininase"/>
    <property type="match status" value="1"/>
</dbReference>
<evidence type="ECO:0000256" key="2">
    <source>
        <dbReference type="ARBA" id="ARBA00022723"/>
    </source>
</evidence>
<comment type="similarity">
    <text evidence="5">Belongs to the creatininase superfamily.</text>
</comment>
<gene>
    <name evidence="6" type="ORF">KT71_14529</name>
</gene>
<evidence type="ECO:0000256" key="4">
    <source>
        <dbReference type="ARBA" id="ARBA00022833"/>
    </source>
</evidence>
<evidence type="ECO:0000256" key="3">
    <source>
        <dbReference type="ARBA" id="ARBA00022801"/>
    </source>
</evidence>